<organism evidence="1 2">
    <name type="scientific">Hyalomma asiaticum</name>
    <name type="common">Tick</name>
    <dbReference type="NCBI Taxonomy" id="266040"/>
    <lineage>
        <taxon>Eukaryota</taxon>
        <taxon>Metazoa</taxon>
        <taxon>Ecdysozoa</taxon>
        <taxon>Arthropoda</taxon>
        <taxon>Chelicerata</taxon>
        <taxon>Arachnida</taxon>
        <taxon>Acari</taxon>
        <taxon>Parasitiformes</taxon>
        <taxon>Ixodida</taxon>
        <taxon>Ixodoidea</taxon>
        <taxon>Ixodidae</taxon>
        <taxon>Hyalomminae</taxon>
        <taxon>Hyalomma</taxon>
    </lineage>
</organism>
<protein>
    <submittedName>
        <fullName evidence="1">Uncharacterized protein</fullName>
    </submittedName>
</protein>
<accession>A0ACB7SJE8</accession>
<evidence type="ECO:0000313" key="1">
    <source>
        <dbReference type="EMBL" id="KAH6934993.1"/>
    </source>
</evidence>
<dbReference type="EMBL" id="CM023483">
    <property type="protein sequence ID" value="KAH6934993.1"/>
    <property type="molecule type" value="Genomic_DNA"/>
</dbReference>
<keyword evidence="2" id="KW-1185">Reference proteome</keyword>
<proteinExistence type="predicted"/>
<dbReference type="Proteomes" id="UP000821845">
    <property type="component" value="Chromosome 3"/>
</dbReference>
<comment type="caution">
    <text evidence="1">The sequence shown here is derived from an EMBL/GenBank/DDBJ whole genome shotgun (WGS) entry which is preliminary data.</text>
</comment>
<name>A0ACB7SJE8_HYAAI</name>
<gene>
    <name evidence="1" type="ORF">HPB50_002933</name>
</gene>
<evidence type="ECO:0000313" key="2">
    <source>
        <dbReference type="Proteomes" id="UP000821845"/>
    </source>
</evidence>
<sequence length="69" mass="7162">MTLASQVPAKPNGRLLRLPRQRPFAKFSVGSAAQHPDAGHTPEPLLCILAAPVIVRPTVSEGVPGAAAE</sequence>
<reference evidence="1" key="1">
    <citation type="submission" date="2020-05" db="EMBL/GenBank/DDBJ databases">
        <title>Large-scale comparative analyses of tick genomes elucidate their genetic diversity and vector capacities.</title>
        <authorList>
            <person name="Jia N."/>
            <person name="Wang J."/>
            <person name="Shi W."/>
            <person name="Du L."/>
            <person name="Sun Y."/>
            <person name="Zhan W."/>
            <person name="Jiang J."/>
            <person name="Wang Q."/>
            <person name="Zhang B."/>
            <person name="Ji P."/>
            <person name="Sakyi L.B."/>
            <person name="Cui X."/>
            <person name="Yuan T."/>
            <person name="Jiang B."/>
            <person name="Yang W."/>
            <person name="Lam T.T.-Y."/>
            <person name="Chang Q."/>
            <person name="Ding S."/>
            <person name="Wang X."/>
            <person name="Zhu J."/>
            <person name="Ruan X."/>
            <person name="Zhao L."/>
            <person name="Wei J."/>
            <person name="Que T."/>
            <person name="Du C."/>
            <person name="Cheng J."/>
            <person name="Dai P."/>
            <person name="Han X."/>
            <person name="Huang E."/>
            <person name="Gao Y."/>
            <person name="Liu J."/>
            <person name="Shao H."/>
            <person name="Ye R."/>
            <person name="Li L."/>
            <person name="Wei W."/>
            <person name="Wang X."/>
            <person name="Wang C."/>
            <person name="Yang T."/>
            <person name="Huo Q."/>
            <person name="Li W."/>
            <person name="Guo W."/>
            <person name="Chen H."/>
            <person name="Zhou L."/>
            <person name="Ni X."/>
            <person name="Tian J."/>
            <person name="Zhou Y."/>
            <person name="Sheng Y."/>
            <person name="Liu T."/>
            <person name="Pan Y."/>
            <person name="Xia L."/>
            <person name="Li J."/>
            <person name="Zhao F."/>
            <person name="Cao W."/>
        </authorList>
    </citation>
    <scope>NUCLEOTIDE SEQUENCE</scope>
    <source>
        <strain evidence="1">Hyas-2018</strain>
    </source>
</reference>